<name>A0AAN6N1R2_9PEZI</name>
<accession>A0AAN6N1R2</accession>
<organism evidence="2 3">
    <name type="scientific">Diplogelasinospora grovesii</name>
    <dbReference type="NCBI Taxonomy" id="303347"/>
    <lineage>
        <taxon>Eukaryota</taxon>
        <taxon>Fungi</taxon>
        <taxon>Dikarya</taxon>
        <taxon>Ascomycota</taxon>
        <taxon>Pezizomycotina</taxon>
        <taxon>Sordariomycetes</taxon>
        <taxon>Sordariomycetidae</taxon>
        <taxon>Sordariales</taxon>
        <taxon>Diplogelasinosporaceae</taxon>
        <taxon>Diplogelasinospora</taxon>
    </lineage>
</organism>
<proteinExistence type="predicted"/>
<dbReference type="Proteomes" id="UP001303473">
    <property type="component" value="Unassembled WGS sequence"/>
</dbReference>
<protein>
    <recommendedName>
        <fullName evidence="4">Secreted protein</fullName>
    </recommendedName>
</protein>
<evidence type="ECO:0008006" key="4">
    <source>
        <dbReference type="Google" id="ProtNLM"/>
    </source>
</evidence>
<dbReference type="AlphaFoldDB" id="A0AAN6N1R2"/>
<keyword evidence="3" id="KW-1185">Reference proteome</keyword>
<reference evidence="3" key="1">
    <citation type="journal article" date="2023" name="Mol. Phylogenet. Evol.">
        <title>Genome-scale phylogeny and comparative genomics of the fungal order Sordariales.</title>
        <authorList>
            <person name="Hensen N."/>
            <person name="Bonometti L."/>
            <person name="Westerberg I."/>
            <person name="Brannstrom I.O."/>
            <person name="Guillou S."/>
            <person name="Cros-Aarteil S."/>
            <person name="Calhoun S."/>
            <person name="Haridas S."/>
            <person name="Kuo A."/>
            <person name="Mondo S."/>
            <person name="Pangilinan J."/>
            <person name="Riley R."/>
            <person name="LaButti K."/>
            <person name="Andreopoulos B."/>
            <person name="Lipzen A."/>
            <person name="Chen C."/>
            <person name="Yan M."/>
            <person name="Daum C."/>
            <person name="Ng V."/>
            <person name="Clum A."/>
            <person name="Steindorff A."/>
            <person name="Ohm R.A."/>
            <person name="Martin F."/>
            <person name="Silar P."/>
            <person name="Natvig D.O."/>
            <person name="Lalanne C."/>
            <person name="Gautier V."/>
            <person name="Ament-Velasquez S.L."/>
            <person name="Kruys A."/>
            <person name="Hutchinson M.I."/>
            <person name="Powell A.J."/>
            <person name="Barry K."/>
            <person name="Miller A.N."/>
            <person name="Grigoriev I.V."/>
            <person name="Debuchy R."/>
            <person name="Gladieux P."/>
            <person name="Hiltunen Thoren M."/>
            <person name="Johannesson H."/>
        </authorList>
    </citation>
    <scope>NUCLEOTIDE SEQUENCE [LARGE SCALE GENOMIC DNA]</scope>
    <source>
        <strain evidence="3">CBS 340.73</strain>
    </source>
</reference>
<gene>
    <name evidence="2" type="ORF">QBC46DRAFT_180684</name>
</gene>
<evidence type="ECO:0000313" key="2">
    <source>
        <dbReference type="EMBL" id="KAK3937582.1"/>
    </source>
</evidence>
<evidence type="ECO:0000313" key="3">
    <source>
        <dbReference type="Proteomes" id="UP001303473"/>
    </source>
</evidence>
<comment type="caution">
    <text evidence="2">The sequence shown here is derived from an EMBL/GenBank/DDBJ whole genome shotgun (WGS) entry which is preliminary data.</text>
</comment>
<keyword evidence="1" id="KW-0732">Signal</keyword>
<feature type="signal peptide" evidence="1">
    <location>
        <begin position="1"/>
        <end position="18"/>
    </location>
</feature>
<dbReference type="EMBL" id="MU853850">
    <property type="protein sequence ID" value="KAK3937582.1"/>
    <property type="molecule type" value="Genomic_DNA"/>
</dbReference>
<evidence type="ECO:0000256" key="1">
    <source>
        <dbReference type="SAM" id="SignalP"/>
    </source>
</evidence>
<dbReference type="PROSITE" id="PS51257">
    <property type="entry name" value="PROKAR_LIPOPROTEIN"/>
    <property type="match status" value="1"/>
</dbReference>
<sequence>MRNALFSSPLWCVSGGCACPTCLHGAARMPSCRRLGPQKHWSPLSAQHALCLTQSLRFAAGGSVLTARNDVTSALRYKSTTAFRLRYCVHLHLHMYVCSSYLAHTLGQSLIESNRTRFCSLRALCRTVAASFAGPRWSHHGLVEANTLGIC</sequence>
<feature type="chain" id="PRO_5042838027" description="Secreted protein" evidence="1">
    <location>
        <begin position="19"/>
        <end position="151"/>
    </location>
</feature>